<reference evidence="2" key="1">
    <citation type="journal article" date="2013" name="Genetics">
        <title>The draft genome and transcriptome of Panagrellus redivivus are shaped by the harsh demands of a free-living lifestyle.</title>
        <authorList>
            <person name="Srinivasan J."/>
            <person name="Dillman A.R."/>
            <person name="Macchietto M.G."/>
            <person name="Heikkinen L."/>
            <person name="Lakso M."/>
            <person name="Fracchia K.M."/>
            <person name="Antoshechkin I."/>
            <person name="Mortazavi A."/>
            <person name="Wong G."/>
            <person name="Sternberg P.W."/>
        </authorList>
    </citation>
    <scope>NUCLEOTIDE SEQUENCE [LARGE SCALE GENOMIC DNA]</scope>
    <source>
        <strain evidence="2">MT8872</strain>
    </source>
</reference>
<proteinExistence type="predicted"/>
<dbReference type="Proteomes" id="UP000492821">
    <property type="component" value="Unassembled WGS sequence"/>
</dbReference>
<accession>A0A7E4V8N1</accession>
<keyword evidence="2" id="KW-1185">Reference proteome</keyword>
<keyword evidence="1" id="KW-0812">Transmembrane</keyword>
<feature type="transmembrane region" description="Helical" evidence="1">
    <location>
        <begin position="36"/>
        <end position="59"/>
    </location>
</feature>
<feature type="transmembrane region" description="Helical" evidence="1">
    <location>
        <begin position="94"/>
        <end position="115"/>
    </location>
</feature>
<evidence type="ECO:0000313" key="2">
    <source>
        <dbReference type="Proteomes" id="UP000492821"/>
    </source>
</evidence>
<dbReference type="AlphaFoldDB" id="A0A7E4V8N1"/>
<sequence>MNHNEERFALITATHATIAAVYLATIIYFVSTGSKVVLIFLAAAVVLMVTTIYGCLIAFKLRTPKEQHLQVLIYNAISVIPCVVASFFLDNPEYSYVCAYTGFIVIVSVAAFFGIEKFCRTGVAPPVNEIHALDNAEPGWNA</sequence>
<name>A0A7E4V8N1_PANRE</name>
<keyword evidence="1" id="KW-0472">Membrane</keyword>
<evidence type="ECO:0000256" key="1">
    <source>
        <dbReference type="SAM" id="Phobius"/>
    </source>
</evidence>
<dbReference type="WBParaSite" id="Pan_g17888.t1">
    <property type="protein sequence ID" value="Pan_g17888.t1"/>
    <property type="gene ID" value="Pan_g17888"/>
</dbReference>
<protein>
    <submittedName>
        <fullName evidence="3">AA_permease_C domain-containing protein</fullName>
    </submittedName>
</protein>
<feature type="transmembrane region" description="Helical" evidence="1">
    <location>
        <begin position="7"/>
        <end position="30"/>
    </location>
</feature>
<organism evidence="2 3">
    <name type="scientific">Panagrellus redivivus</name>
    <name type="common">Microworm</name>
    <dbReference type="NCBI Taxonomy" id="6233"/>
    <lineage>
        <taxon>Eukaryota</taxon>
        <taxon>Metazoa</taxon>
        <taxon>Ecdysozoa</taxon>
        <taxon>Nematoda</taxon>
        <taxon>Chromadorea</taxon>
        <taxon>Rhabditida</taxon>
        <taxon>Tylenchina</taxon>
        <taxon>Panagrolaimomorpha</taxon>
        <taxon>Panagrolaimoidea</taxon>
        <taxon>Panagrolaimidae</taxon>
        <taxon>Panagrellus</taxon>
    </lineage>
</organism>
<keyword evidence="1" id="KW-1133">Transmembrane helix</keyword>
<reference evidence="3" key="2">
    <citation type="submission" date="2020-10" db="UniProtKB">
        <authorList>
            <consortium name="WormBaseParasite"/>
        </authorList>
    </citation>
    <scope>IDENTIFICATION</scope>
</reference>
<evidence type="ECO:0000313" key="3">
    <source>
        <dbReference type="WBParaSite" id="Pan_g17888.t1"/>
    </source>
</evidence>
<feature type="transmembrane region" description="Helical" evidence="1">
    <location>
        <begin position="71"/>
        <end position="88"/>
    </location>
</feature>